<evidence type="ECO:0000256" key="1">
    <source>
        <dbReference type="ARBA" id="ARBA00004170"/>
    </source>
</evidence>
<evidence type="ECO:0000259" key="12">
    <source>
        <dbReference type="PROSITE" id="PS51192"/>
    </source>
</evidence>
<evidence type="ECO:0000259" key="13">
    <source>
        <dbReference type="PROSITE" id="PS51196"/>
    </source>
</evidence>
<dbReference type="CDD" id="cd18803">
    <property type="entry name" value="SF2_C_secA"/>
    <property type="match status" value="1"/>
</dbReference>
<dbReference type="SMART" id="SM00957">
    <property type="entry name" value="SecA_DEAD"/>
    <property type="match status" value="1"/>
</dbReference>
<keyword evidence="4 11" id="KW-0547">Nucleotide-binding</keyword>
<dbReference type="InterPro" id="IPR036266">
    <property type="entry name" value="SecA_Wing/Scaffold_sf"/>
</dbReference>
<dbReference type="InterPro" id="IPR011130">
    <property type="entry name" value="SecA_preprotein_X-link_dom"/>
</dbReference>
<dbReference type="Gene3D" id="3.40.50.300">
    <property type="entry name" value="P-loop containing nucleotide triphosphate hydrolases"/>
    <property type="match status" value="2"/>
</dbReference>
<dbReference type="InterPro" id="IPR014018">
    <property type="entry name" value="SecA_motor_DEAD"/>
</dbReference>
<evidence type="ECO:0000256" key="10">
    <source>
        <dbReference type="ARBA" id="ARBA00034043"/>
    </source>
</evidence>
<dbReference type="GO" id="GO:0005524">
    <property type="term" value="F:ATP binding"/>
    <property type="evidence" value="ECO:0007669"/>
    <property type="project" value="UniProtKB-KW"/>
</dbReference>
<dbReference type="InterPro" id="IPR036670">
    <property type="entry name" value="SecA_X-link_sf"/>
</dbReference>
<keyword evidence="9" id="KW-0472">Membrane</keyword>
<dbReference type="AlphaFoldDB" id="A0A830HQK6"/>
<dbReference type="SUPFAM" id="SSF52540">
    <property type="entry name" value="P-loop containing nucleoside triphosphate hydrolases"/>
    <property type="match status" value="2"/>
</dbReference>
<sequence>MNSTQLNKLTRRAVREARVPRRAATHRRAPRTRALFGGNGGNVLDNLLKGDPAGKTKKEYEERVAAVGKLEPAIKALDDDALRAKTDELKARVAAGTSLDDVLVEAFAVAREASVRVLGLRPFDVQLMGGMILHEGQIAEMRTGEGKTLVAILPSYLNALAGKGVHVVTVNDYLARRDCEWVGQVLRYLGLSVGLIQSGATNEQRRMAYESDVTYVTNSELGFDYLRDNLCTDSDDLVLRKEGNFFCVIDEVDSILVDEARTPLIISGEAEKPSSSYVKANKLAEALSRDVHYTVDEKQKSVLITDEGYEAAEEVLGVSDLYDPRTQWASYLLNALKAKELQERDVQYIVKGNEVVIVDEFTGRTMEGRRWSDGLHQAVEAKEGVEIQKESVTLASVSYQSFFLGYPRISGMTGTAATEMTEFENIYGLPVRVVPTNRDNSREDFPDVVFKTEKGKWNAVRTEVTRMHKKGRPVLIGTTSVEQSEFLGDLLDEVGVPYQLLNAKPENVQRESEIVGQAGRAGQVTIATNMAGRGTDIILGGNAEVAARLKLRDRLIPKLNEMQGNSGGAATSGGDLPFEKKGKKAREAEATNANIVNALGNGDRPFVATNPAVFPCEIPDELLKAVDEACVKAVSTWRDAEEGGVLSMDVAEDRLALATEKAPSDDAGILALRKVFNQVEELYEEVTSTEKAEVLSLGGLHVIGTERHESRRIDNQLRGRGGRQGDKGSTRFFLSLEDKLFRIFGGDNIKNMMSMFALEEDVPIESGMLSSSLDSAQKKVETYYYDIRKSLFDYDQVLNIQRVKVYKDRRTALFSAEDELVRTMEGYAAGTVDDIVYANIDPSVPSSEWDLEAIVGKFVQYCYVLDPTTAENDADKALREEFDVDVSVEDVAKLVASAQSGSRDPVAAAEAAIDAMRDYFARKTVAAYRYKRKFVENVEDGLMEQAERFFVLTQTDNLWKRHLEAMRFIQQAVGLRGYAQRDPLTEYKLEGYELFQEMQAQVRRNVIYSVYQFKAKRIQPEQIAAAEAEAEAAEAEQPEKEKVANNK</sequence>
<evidence type="ECO:0000256" key="4">
    <source>
        <dbReference type="ARBA" id="ARBA00022741"/>
    </source>
</evidence>
<keyword evidence="8 11" id="KW-0811">Translocation</keyword>
<dbReference type="GO" id="GO:0006605">
    <property type="term" value="P:protein targeting"/>
    <property type="evidence" value="ECO:0007669"/>
    <property type="project" value="InterPro"/>
</dbReference>
<keyword evidence="5 11" id="KW-0067">ATP-binding</keyword>
<evidence type="ECO:0000256" key="11">
    <source>
        <dbReference type="RuleBase" id="RU003874"/>
    </source>
</evidence>
<organism evidence="14 15">
    <name type="scientific">Pycnococcus provasolii</name>
    <dbReference type="NCBI Taxonomy" id="41880"/>
    <lineage>
        <taxon>Eukaryota</taxon>
        <taxon>Viridiplantae</taxon>
        <taxon>Chlorophyta</taxon>
        <taxon>Pseudoscourfieldiophyceae</taxon>
        <taxon>Pseudoscourfieldiales</taxon>
        <taxon>Pycnococcaceae</taxon>
        <taxon>Pycnococcus</taxon>
    </lineage>
</organism>
<dbReference type="Pfam" id="PF01043">
    <property type="entry name" value="SecA_PP_bind"/>
    <property type="match status" value="1"/>
</dbReference>
<dbReference type="InterPro" id="IPR014001">
    <property type="entry name" value="Helicase_ATP-bd"/>
</dbReference>
<dbReference type="InterPro" id="IPR011116">
    <property type="entry name" value="SecA_Wing/Scaffold"/>
</dbReference>
<feature type="domain" description="SecA family profile" evidence="13">
    <location>
        <begin position="42"/>
        <end position="765"/>
    </location>
</feature>
<dbReference type="Gene3D" id="3.90.1440.10">
    <property type="entry name" value="SecA, preprotein cross-linking domain"/>
    <property type="match status" value="1"/>
</dbReference>
<dbReference type="GO" id="GO:0006886">
    <property type="term" value="P:intracellular protein transport"/>
    <property type="evidence" value="ECO:0007669"/>
    <property type="project" value="InterPro"/>
</dbReference>
<keyword evidence="3 11" id="KW-0813">Transport</keyword>
<evidence type="ECO:0000256" key="7">
    <source>
        <dbReference type="ARBA" id="ARBA00022967"/>
    </source>
</evidence>
<evidence type="ECO:0000256" key="5">
    <source>
        <dbReference type="ARBA" id="ARBA00022840"/>
    </source>
</evidence>
<evidence type="ECO:0000256" key="3">
    <source>
        <dbReference type="ARBA" id="ARBA00022448"/>
    </source>
</evidence>
<dbReference type="FunFam" id="3.90.1440.10:FF:000003">
    <property type="entry name" value="Preprotein translocase SecA subunit"/>
    <property type="match status" value="1"/>
</dbReference>
<dbReference type="PANTHER" id="PTHR30612">
    <property type="entry name" value="SECA INNER MEMBRANE COMPONENT OF SEC PROTEIN SECRETION SYSTEM"/>
    <property type="match status" value="1"/>
</dbReference>
<reference evidence="14" key="1">
    <citation type="submission" date="2020-10" db="EMBL/GenBank/DDBJ databases">
        <title>Unveiling of a novel bifunctional photoreceptor, Dualchrome1, isolated from a cosmopolitan green alga.</title>
        <authorList>
            <person name="Suzuki S."/>
            <person name="Kawachi M."/>
        </authorList>
    </citation>
    <scope>NUCLEOTIDE SEQUENCE</scope>
    <source>
        <strain evidence="14">NIES 2893</strain>
    </source>
</reference>
<comment type="catalytic activity">
    <reaction evidence="10">
        <text>ATP + H2O + chloroplast-proteinSide 1 = ADP + phosphate + chloroplast-proteinSide 2.</text>
        <dbReference type="EC" id="7.4.2.4"/>
    </reaction>
</comment>
<dbReference type="Proteomes" id="UP000660262">
    <property type="component" value="Unassembled WGS sequence"/>
</dbReference>
<evidence type="ECO:0000256" key="9">
    <source>
        <dbReference type="ARBA" id="ARBA00023136"/>
    </source>
</evidence>
<dbReference type="Pfam" id="PF07517">
    <property type="entry name" value="SecA_DEAD"/>
    <property type="match status" value="1"/>
</dbReference>
<evidence type="ECO:0000313" key="15">
    <source>
        <dbReference type="Proteomes" id="UP000660262"/>
    </source>
</evidence>
<evidence type="ECO:0000256" key="6">
    <source>
        <dbReference type="ARBA" id="ARBA00022927"/>
    </source>
</evidence>
<comment type="similarity">
    <text evidence="2 11">Belongs to the SecA family.</text>
</comment>
<dbReference type="Gene3D" id="1.10.3060.10">
    <property type="entry name" value="Helical scaffold and wing domains of SecA"/>
    <property type="match status" value="1"/>
</dbReference>
<feature type="domain" description="Helicase ATP-binding" evidence="12">
    <location>
        <begin position="128"/>
        <end position="268"/>
    </location>
</feature>
<dbReference type="Pfam" id="PF21090">
    <property type="entry name" value="P-loop_SecA"/>
    <property type="match status" value="1"/>
</dbReference>
<dbReference type="CDD" id="cd17928">
    <property type="entry name" value="DEXDc_SecA"/>
    <property type="match status" value="1"/>
</dbReference>
<proteinExistence type="inferred from homology"/>
<dbReference type="SMART" id="SM00958">
    <property type="entry name" value="SecA_PP_bind"/>
    <property type="match status" value="1"/>
</dbReference>
<accession>A0A830HQK6</accession>
<dbReference type="SUPFAM" id="SSF81886">
    <property type="entry name" value="Helical scaffold and wing domains of SecA"/>
    <property type="match status" value="1"/>
</dbReference>
<dbReference type="InterPro" id="IPR020937">
    <property type="entry name" value="SecA_CS"/>
</dbReference>
<dbReference type="InterPro" id="IPR000185">
    <property type="entry name" value="SecA"/>
</dbReference>
<dbReference type="InterPro" id="IPR027417">
    <property type="entry name" value="P-loop_NTPase"/>
</dbReference>
<gene>
    <name evidence="14" type="ORF">PPROV_000646300</name>
</gene>
<dbReference type="InterPro" id="IPR044722">
    <property type="entry name" value="SecA_SF2_C"/>
</dbReference>
<dbReference type="InterPro" id="IPR011115">
    <property type="entry name" value="SecA_DEAD"/>
</dbReference>
<dbReference type="Pfam" id="PF07516">
    <property type="entry name" value="SecA_SW"/>
    <property type="match status" value="1"/>
</dbReference>
<dbReference type="GO" id="GO:0017038">
    <property type="term" value="P:protein import"/>
    <property type="evidence" value="ECO:0007669"/>
    <property type="project" value="InterPro"/>
</dbReference>
<keyword evidence="7" id="KW-1278">Translocase</keyword>
<keyword evidence="15" id="KW-1185">Reference proteome</keyword>
<dbReference type="NCBIfam" id="TIGR00963">
    <property type="entry name" value="secA"/>
    <property type="match status" value="1"/>
</dbReference>
<dbReference type="EMBL" id="BNJQ01000018">
    <property type="protein sequence ID" value="GHP07721.1"/>
    <property type="molecule type" value="Genomic_DNA"/>
</dbReference>
<dbReference type="HAMAP" id="MF_01382">
    <property type="entry name" value="SecA"/>
    <property type="match status" value="1"/>
</dbReference>
<comment type="subcellular location">
    <subcellularLocation>
        <location evidence="1">Membrane</location>
        <topology evidence="1">Peripheral membrane protein</topology>
    </subcellularLocation>
</comment>
<dbReference type="GO" id="GO:0016464">
    <property type="term" value="F:chloroplast protein-transporting ATPase activity"/>
    <property type="evidence" value="ECO:0007669"/>
    <property type="project" value="UniProtKB-EC"/>
</dbReference>
<evidence type="ECO:0000313" key="14">
    <source>
        <dbReference type="EMBL" id="GHP07721.1"/>
    </source>
</evidence>
<keyword evidence="6 11" id="KW-0653">Protein transport</keyword>
<dbReference type="PROSITE" id="PS01312">
    <property type="entry name" value="SECA"/>
    <property type="match status" value="1"/>
</dbReference>
<dbReference type="PRINTS" id="PR00906">
    <property type="entry name" value="SECA"/>
</dbReference>
<dbReference type="FunFam" id="3.40.50.300:FF:000429">
    <property type="entry name" value="Preprotein translocase subunit SecA"/>
    <property type="match status" value="1"/>
</dbReference>
<dbReference type="OrthoDB" id="27934at2759"/>
<comment type="caution">
    <text evidence="14">The sequence shown here is derived from an EMBL/GenBank/DDBJ whole genome shotgun (WGS) entry which is preliminary data.</text>
</comment>
<dbReference type="GO" id="GO:0016020">
    <property type="term" value="C:membrane"/>
    <property type="evidence" value="ECO:0007669"/>
    <property type="project" value="UniProtKB-SubCell"/>
</dbReference>
<protein>
    <recommendedName>
        <fullName evidence="11">Protein translocase subunit SecA</fullName>
    </recommendedName>
</protein>
<dbReference type="SUPFAM" id="SSF81767">
    <property type="entry name" value="Pre-protein crosslinking domain of SecA"/>
    <property type="match status" value="1"/>
</dbReference>
<name>A0A830HQK6_9CHLO</name>
<dbReference type="PANTHER" id="PTHR30612:SF0">
    <property type="entry name" value="CHLOROPLAST PROTEIN-TRANSPORTING ATPASE"/>
    <property type="match status" value="1"/>
</dbReference>
<evidence type="ECO:0000256" key="8">
    <source>
        <dbReference type="ARBA" id="ARBA00023010"/>
    </source>
</evidence>
<dbReference type="PROSITE" id="PS51192">
    <property type="entry name" value="HELICASE_ATP_BIND_1"/>
    <property type="match status" value="1"/>
</dbReference>
<dbReference type="PROSITE" id="PS51196">
    <property type="entry name" value="SECA_MOTOR_DEAD"/>
    <property type="match status" value="1"/>
</dbReference>
<evidence type="ECO:0000256" key="2">
    <source>
        <dbReference type="ARBA" id="ARBA00007650"/>
    </source>
</evidence>